<keyword evidence="3" id="KW-1185">Reference proteome</keyword>
<sequence>MACFRVFLSILFWEPASHLCSLCEQHMKVSLLTYIRYIYYPFCLLHIKPIPKSCQVCGGIVEAAILFNHYQRVVFNEYYSSAFTFHNQTFVSQFLQNRWNVGVVKALSLARFYNLAFVYQIKLHSADLTYFFPSSSDKKNNTRLQSNYRLPSPLLKIRIIVKSFLGCLVEALEQISNSLVPNILPIWELLKQKLYQHPKLCTPVSHMVTSKNFNICELKHVS</sequence>
<protein>
    <submittedName>
        <fullName evidence="2">Os01g0158533 protein</fullName>
    </submittedName>
</protein>
<gene>
    <name evidence="2" type="ordered locus">Os01g0158533</name>
    <name evidence="2" type="ORF">OSNPB_010158533</name>
</gene>
<reference evidence="2 3" key="3">
    <citation type="journal article" date="2013" name="Rice">
        <title>Improvement of the Oryza sativa Nipponbare reference genome using next generation sequence and optical map data.</title>
        <authorList>
            <person name="Kawahara Y."/>
            <person name="de la Bastide M."/>
            <person name="Hamilton J.P."/>
            <person name="Kanamori H."/>
            <person name="McCombie W.R."/>
            <person name="Ouyang S."/>
            <person name="Schwartz D.C."/>
            <person name="Tanaka T."/>
            <person name="Wu J."/>
            <person name="Zhou S."/>
            <person name="Childs K.L."/>
            <person name="Davidson R.M."/>
            <person name="Lin H."/>
            <person name="Quesada-Ocampo L."/>
            <person name="Vaillancourt B."/>
            <person name="Sakai H."/>
            <person name="Lee S.S."/>
            <person name="Kim J."/>
            <person name="Numa H."/>
            <person name="Itoh T."/>
            <person name="Buell C.R."/>
            <person name="Matsumoto T."/>
        </authorList>
    </citation>
    <scope>NUCLEOTIDE SEQUENCE [LARGE SCALE GENOMIC DNA]</scope>
    <source>
        <strain evidence="3">cv. Nipponbare</strain>
    </source>
</reference>
<dbReference type="PaxDb" id="39947-A0A0P0UYA0"/>
<dbReference type="Gramene" id="Os01t0158533-00">
    <property type="protein sequence ID" value="Os01t0158533-00"/>
    <property type="gene ID" value="Os01g0158533"/>
</dbReference>
<dbReference type="EMBL" id="AP014957">
    <property type="protein sequence ID" value="BAS70503.1"/>
    <property type="molecule type" value="Genomic_DNA"/>
</dbReference>
<accession>A0A0P0UYA0</accession>
<keyword evidence="1" id="KW-0732">Signal</keyword>
<feature type="chain" id="PRO_5006056130" evidence="1">
    <location>
        <begin position="19"/>
        <end position="222"/>
    </location>
</feature>
<feature type="signal peptide" evidence="1">
    <location>
        <begin position="1"/>
        <end position="18"/>
    </location>
</feature>
<dbReference type="AlphaFoldDB" id="A0A0P0UYA0"/>
<proteinExistence type="predicted"/>
<reference evidence="2 3" key="2">
    <citation type="journal article" date="2013" name="Plant Cell Physiol.">
        <title>Rice Annotation Project Database (RAP-DB): an integrative and interactive database for rice genomics.</title>
        <authorList>
            <person name="Sakai H."/>
            <person name="Lee S.S."/>
            <person name="Tanaka T."/>
            <person name="Numa H."/>
            <person name="Kim J."/>
            <person name="Kawahara Y."/>
            <person name="Wakimoto H."/>
            <person name="Yang C.C."/>
            <person name="Iwamoto M."/>
            <person name="Abe T."/>
            <person name="Yamada Y."/>
            <person name="Muto A."/>
            <person name="Inokuchi H."/>
            <person name="Ikemura T."/>
            <person name="Matsumoto T."/>
            <person name="Sasaki T."/>
            <person name="Itoh T."/>
        </authorList>
    </citation>
    <scope>NUCLEOTIDE SEQUENCE [LARGE SCALE GENOMIC DNA]</scope>
    <source>
        <strain evidence="3">cv. Nipponbare</strain>
    </source>
</reference>
<dbReference type="InParanoid" id="A0A0P0UYA0"/>
<reference evidence="3" key="1">
    <citation type="journal article" date="2005" name="Nature">
        <title>The map-based sequence of the rice genome.</title>
        <authorList>
            <consortium name="International rice genome sequencing project (IRGSP)"/>
            <person name="Matsumoto T."/>
            <person name="Wu J."/>
            <person name="Kanamori H."/>
            <person name="Katayose Y."/>
            <person name="Fujisawa M."/>
            <person name="Namiki N."/>
            <person name="Mizuno H."/>
            <person name="Yamamoto K."/>
            <person name="Antonio B.A."/>
            <person name="Baba T."/>
            <person name="Sakata K."/>
            <person name="Nagamura Y."/>
            <person name="Aoki H."/>
            <person name="Arikawa K."/>
            <person name="Arita K."/>
            <person name="Bito T."/>
            <person name="Chiden Y."/>
            <person name="Fujitsuka N."/>
            <person name="Fukunaka R."/>
            <person name="Hamada M."/>
            <person name="Harada C."/>
            <person name="Hayashi A."/>
            <person name="Hijishita S."/>
            <person name="Honda M."/>
            <person name="Hosokawa S."/>
            <person name="Ichikawa Y."/>
            <person name="Idonuma A."/>
            <person name="Iijima M."/>
            <person name="Ikeda M."/>
            <person name="Ikeno M."/>
            <person name="Ito K."/>
            <person name="Ito S."/>
            <person name="Ito T."/>
            <person name="Ito Y."/>
            <person name="Ito Y."/>
            <person name="Iwabuchi A."/>
            <person name="Kamiya K."/>
            <person name="Karasawa W."/>
            <person name="Kurita K."/>
            <person name="Katagiri S."/>
            <person name="Kikuta A."/>
            <person name="Kobayashi H."/>
            <person name="Kobayashi N."/>
            <person name="Machita K."/>
            <person name="Maehara T."/>
            <person name="Masukawa M."/>
            <person name="Mizubayashi T."/>
            <person name="Mukai Y."/>
            <person name="Nagasaki H."/>
            <person name="Nagata Y."/>
            <person name="Naito S."/>
            <person name="Nakashima M."/>
            <person name="Nakama Y."/>
            <person name="Nakamichi Y."/>
            <person name="Nakamura M."/>
            <person name="Meguro A."/>
            <person name="Negishi M."/>
            <person name="Ohta I."/>
            <person name="Ohta T."/>
            <person name="Okamoto M."/>
            <person name="Ono N."/>
            <person name="Saji S."/>
            <person name="Sakaguchi M."/>
            <person name="Sakai K."/>
            <person name="Shibata M."/>
            <person name="Shimokawa T."/>
            <person name="Song J."/>
            <person name="Takazaki Y."/>
            <person name="Terasawa K."/>
            <person name="Tsugane M."/>
            <person name="Tsuji K."/>
            <person name="Ueda S."/>
            <person name="Waki K."/>
            <person name="Yamagata H."/>
            <person name="Yamamoto M."/>
            <person name="Yamamoto S."/>
            <person name="Yamane H."/>
            <person name="Yoshiki S."/>
            <person name="Yoshihara R."/>
            <person name="Yukawa K."/>
            <person name="Zhong H."/>
            <person name="Yano M."/>
            <person name="Yuan Q."/>
            <person name="Ouyang S."/>
            <person name="Liu J."/>
            <person name="Jones K.M."/>
            <person name="Gansberger K."/>
            <person name="Moffat K."/>
            <person name="Hill J."/>
            <person name="Bera J."/>
            <person name="Fadrosh D."/>
            <person name="Jin S."/>
            <person name="Johri S."/>
            <person name="Kim M."/>
            <person name="Overton L."/>
            <person name="Reardon M."/>
            <person name="Tsitrin T."/>
            <person name="Vuong H."/>
            <person name="Weaver B."/>
            <person name="Ciecko A."/>
            <person name="Tallon L."/>
            <person name="Jackson J."/>
            <person name="Pai G."/>
            <person name="Aken S.V."/>
            <person name="Utterback T."/>
            <person name="Reidmuller S."/>
            <person name="Feldblyum T."/>
            <person name="Hsiao J."/>
            <person name="Zismann V."/>
            <person name="Iobst S."/>
            <person name="de Vazeille A.R."/>
            <person name="Buell C.R."/>
            <person name="Ying K."/>
            <person name="Li Y."/>
            <person name="Lu T."/>
            <person name="Huang Y."/>
            <person name="Zhao Q."/>
            <person name="Feng Q."/>
            <person name="Zhang L."/>
            <person name="Zhu J."/>
            <person name="Weng Q."/>
            <person name="Mu J."/>
            <person name="Lu Y."/>
            <person name="Fan D."/>
            <person name="Liu Y."/>
            <person name="Guan J."/>
            <person name="Zhang Y."/>
            <person name="Yu S."/>
            <person name="Liu X."/>
            <person name="Zhang Y."/>
            <person name="Hong G."/>
            <person name="Han B."/>
            <person name="Choisne N."/>
            <person name="Demange N."/>
            <person name="Orjeda G."/>
            <person name="Samain S."/>
            <person name="Cattolico L."/>
            <person name="Pelletier E."/>
            <person name="Couloux A."/>
            <person name="Segurens B."/>
            <person name="Wincker P."/>
            <person name="D'Hont A."/>
            <person name="Scarpelli C."/>
            <person name="Weissenbach J."/>
            <person name="Salanoubat M."/>
            <person name="Quetier F."/>
            <person name="Yu Y."/>
            <person name="Kim H.R."/>
            <person name="Rambo T."/>
            <person name="Currie J."/>
            <person name="Collura K."/>
            <person name="Luo M."/>
            <person name="Yang T."/>
            <person name="Ammiraju J.S.S."/>
            <person name="Engler F."/>
            <person name="Soderlund C."/>
            <person name="Wing R.A."/>
            <person name="Palmer L.E."/>
            <person name="de la Bastide M."/>
            <person name="Spiegel L."/>
            <person name="Nascimento L."/>
            <person name="Zutavern T."/>
            <person name="O'Shaughnessy A."/>
            <person name="Dike S."/>
            <person name="Dedhia N."/>
            <person name="Preston R."/>
            <person name="Balija V."/>
            <person name="McCombie W.R."/>
            <person name="Chow T."/>
            <person name="Chen H."/>
            <person name="Chung M."/>
            <person name="Chen C."/>
            <person name="Shaw J."/>
            <person name="Wu H."/>
            <person name="Hsiao K."/>
            <person name="Chao Y."/>
            <person name="Chu M."/>
            <person name="Cheng C."/>
            <person name="Hour A."/>
            <person name="Lee P."/>
            <person name="Lin S."/>
            <person name="Lin Y."/>
            <person name="Liou J."/>
            <person name="Liu S."/>
            <person name="Hsing Y."/>
            <person name="Raghuvanshi S."/>
            <person name="Mohanty A."/>
            <person name="Bharti A.K."/>
            <person name="Gaur A."/>
            <person name="Gupta V."/>
            <person name="Kumar D."/>
            <person name="Ravi V."/>
            <person name="Vij S."/>
            <person name="Kapur A."/>
            <person name="Khurana P."/>
            <person name="Khurana P."/>
            <person name="Khurana J.P."/>
            <person name="Tyagi A.K."/>
            <person name="Gaikwad K."/>
            <person name="Singh A."/>
            <person name="Dalal V."/>
            <person name="Srivastava S."/>
            <person name="Dixit A."/>
            <person name="Pal A.K."/>
            <person name="Ghazi I.A."/>
            <person name="Yadav M."/>
            <person name="Pandit A."/>
            <person name="Bhargava A."/>
            <person name="Sureshbabu K."/>
            <person name="Batra K."/>
            <person name="Sharma T.R."/>
            <person name="Mohapatra T."/>
            <person name="Singh N.K."/>
            <person name="Messing J."/>
            <person name="Nelson A.B."/>
            <person name="Fuks G."/>
            <person name="Kavchok S."/>
            <person name="Keizer G."/>
            <person name="Linton E."/>
            <person name="Llaca V."/>
            <person name="Song R."/>
            <person name="Tanyolac B."/>
            <person name="Young S."/>
            <person name="Ho-Il K."/>
            <person name="Hahn J.H."/>
            <person name="Sangsakoo G."/>
            <person name="Vanavichit A."/>
            <person name="de Mattos Luiz.A.T."/>
            <person name="Zimmer P.D."/>
            <person name="Malone G."/>
            <person name="Dellagostin O."/>
            <person name="de Oliveira A.C."/>
            <person name="Bevan M."/>
            <person name="Bancroft I."/>
            <person name="Minx P."/>
            <person name="Cordum H."/>
            <person name="Wilson R."/>
            <person name="Cheng Z."/>
            <person name="Jin W."/>
            <person name="Jiang J."/>
            <person name="Leong S.A."/>
            <person name="Iwama H."/>
            <person name="Gojobori T."/>
            <person name="Itoh T."/>
            <person name="Niimura Y."/>
            <person name="Fujii Y."/>
            <person name="Habara T."/>
            <person name="Sakai H."/>
            <person name="Sato Y."/>
            <person name="Wilson G."/>
            <person name="Kumar K."/>
            <person name="McCouch S."/>
            <person name="Juretic N."/>
            <person name="Hoen D."/>
            <person name="Wright S."/>
            <person name="Bruskiewich R."/>
            <person name="Bureau T."/>
            <person name="Miyao A."/>
            <person name="Hirochika H."/>
            <person name="Nishikawa T."/>
            <person name="Kadowaki K."/>
            <person name="Sugiura M."/>
            <person name="Burr B."/>
            <person name="Sasaki T."/>
        </authorList>
    </citation>
    <scope>NUCLEOTIDE SEQUENCE [LARGE SCALE GENOMIC DNA]</scope>
    <source>
        <strain evidence="3">cv. Nipponbare</strain>
    </source>
</reference>
<name>A0A0P0UYA0_ORYSJ</name>
<evidence type="ECO:0000313" key="2">
    <source>
        <dbReference type="EMBL" id="BAS70503.1"/>
    </source>
</evidence>
<dbReference type="Proteomes" id="UP000059680">
    <property type="component" value="Chromosome 1"/>
</dbReference>
<organism evidence="2 3">
    <name type="scientific">Oryza sativa subsp. japonica</name>
    <name type="common">Rice</name>
    <dbReference type="NCBI Taxonomy" id="39947"/>
    <lineage>
        <taxon>Eukaryota</taxon>
        <taxon>Viridiplantae</taxon>
        <taxon>Streptophyta</taxon>
        <taxon>Embryophyta</taxon>
        <taxon>Tracheophyta</taxon>
        <taxon>Spermatophyta</taxon>
        <taxon>Magnoliopsida</taxon>
        <taxon>Liliopsida</taxon>
        <taxon>Poales</taxon>
        <taxon>Poaceae</taxon>
        <taxon>BOP clade</taxon>
        <taxon>Oryzoideae</taxon>
        <taxon>Oryzeae</taxon>
        <taxon>Oryzinae</taxon>
        <taxon>Oryza</taxon>
        <taxon>Oryza sativa</taxon>
    </lineage>
</organism>
<evidence type="ECO:0000313" key="3">
    <source>
        <dbReference type="Proteomes" id="UP000059680"/>
    </source>
</evidence>
<evidence type="ECO:0000256" key="1">
    <source>
        <dbReference type="SAM" id="SignalP"/>
    </source>
</evidence>